<dbReference type="InterPro" id="IPR036640">
    <property type="entry name" value="ABC1_TM_sf"/>
</dbReference>
<dbReference type="HOGENOM" id="CLU_000604_27_5_1"/>
<evidence type="ECO:0000256" key="3">
    <source>
        <dbReference type="ARBA" id="ARBA00022475"/>
    </source>
</evidence>
<evidence type="ECO:0000259" key="11">
    <source>
        <dbReference type="PROSITE" id="PS50893"/>
    </source>
</evidence>
<keyword evidence="8 10" id="KW-0472">Membrane</keyword>
<feature type="compositionally biased region" description="Acidic residues" evidence="9">
    <location>
        <begin position="909"/>
        <end position="919"/>
    </location>
</feature>
<evidence type="ECO:0000256" key="7">
    <source>
        <dbReference type="ARBA" id="ARBA00022989"/>
    </source>
</evidence>
<dbReference type="Pfam" id="PF00664">
    <property type="entry name" value="ABC_membrane"/>
    <property type="match status" value="2"/>
</dbReference>
<dbReference type="Gene3D" id="3.40.50.300">
    <property type="entry name" value="P-loop containing nucleotide triphosphate hydrolases"/>
    <property type="match status" value="2"/>
</dbReference>
<dbReference type="OrthoDB" id="4866105at2759"/>
<sequence>MLAKSAQGTKEPAQPEFRYLLGSRRRHPLPLTVRGLASLAYLTRLLWKPSLCPGEAPRRCDSLDRASIRWAWDNDFGPKLMGQFDFTLLFEQAMLSIIPAGLVLLSLPYHVRLAVRAPARVRPGLLLWLKLAVGLTMVAMHTTSLILWQREAVFHSDLSLPAAVMSLVSSLGILVVLYVAHVYSLRTSGFLSVFLAITLLFDATMTRSYFRRAGLGTIGALQIVVVVAKFVLVVLEEVSKRHLFRADPVRLSASKETTAGFWNRAVFGWLNSLLLFGFRNTLKLQDLPPIDEHLQYSLQRYDHFVPRWKQVNKSSRYALPKALLLATSGEATKIILPRLLFVGLTFAQPFLLFSIVTAVNGELDSETAHSLILATVIIFVGKAITRTIYEHLVYRIMTSTRGILVVAIYDKVQRLPLEELEKSVAVTLMTSGTLAVEQMLSLYYQVWSCALQVALGIWSLNLYVGPACYLMIIPGIVSYIASHYIGEAMMRARTAWNREMESRVGATSNILAQIKDVKSMGLSEMVTEYLQNTRRQEIQVSLSERNTRIWLFAFSTISNTLPPILVLTGALFWTRKSSPLSVAEIFTIITIIIIAAEPFRTLLESLVNWSTGFASIRRIQDFLCLEELQDTRKIPPGAPPATEQCFPGEKQGGATFQPKPTPFAVQFERVAVTSLIMGPILKQVSLCIPWGGLAILWGPIASGKSTFLRCILGETRVDSGLVTVGTSSIGYCNQDSWIRNQTLRDNITGVLEYVETWYREVVVACGLHVDIGAMVNGDQAMTGTGGCNLSGGQKQRVSLARAIYQQPEMLVVDDVFSALDPETARLVFGNLFGREGLVRRWNCTVILTTNQLEFLDDADVIFQLHKGGRVEQQQVELDDASSASDSDCGAGQRDPTGRCREKHSRSANADDEGSDDEEGFPAAAMQAEPPSVKPSADDLELQSARQKRQHGDWSLYSYYLGAAGTVAALSWICFAALCATVERFPSIFIKIWYVQDAHNLHYFAGYVGISVLNIGLDTLVGGFFFHHILPKCSEEMHLRLTRAVMFASPQYLSQTDVGKLLNRFGQDIFLTSQYLPITLMQFLYTLFIVLVEIGIIAAGSVYTAPIMVFLIAVLCILQFFYLRTSRQLRILELESAADLFTHFTETSTGIQLVRCFRWKKTFLHQLCVLLDKSQRPYYYLFCCQRWLHTVLDFTSAAAALILVSVSITRPDGASSGGVALALLNIIGFNATSSFLITSWTNLETGLGAVSRIKSFCTETPCEKDTLAGPELDEQWPRNGRLDFNCVSASYQAEDGSLQGALDNVTFTIFPGEKVGISGRTGSGKSTLLMAILRMVDFTGTISIDGRNSRSVPREFLRSRITTMTQEGVQLKGSVRFNLYPFAGPKPDDSLVTSTLQSVGLLHHIDRHGGLDKVISSMRFSVSQKQLLFLARGILHHKTMKTSIVIMDEATSAMDNGTDDMLQELLGDAFAACTVLQIAHRDETFRDLDVRIRLDLGQLLGVERAGHS</sequence>
<feature type="transmembrane region" description="Helical" evidence="10">
    <location>
        <begin position="1102"/>
        <end position="1122"/>
    </location>
</feature>
<feature type="transmembrane region" description="Helical" evidence="10">
    <location>
        <begin position="469"/>
        <end position="486"/>
    </location>
</feature>
<feature type="transmembrane region" description="Helical" evidence="10">
    <location>
        <begin position="549"/>
        <end position="573"/>
    </location>
</feature>
<feature type="domain" description="ABC transporter" evidence="11">
    <location>
        <begin position="665"/>
        <end position="891"/>
    </location>
</feature>
<evidence type="ECO:0000256" key="4">
    <source>
        <dbReference type="ARBA" id="ARBA00022692"/>
    </source>
</evidence>
<dbReference type="PANTHER" id="PTHR24223:SF399">
    <property type="entry name" value="ABC TRANSPORTER ATNG"/>
    <property type="match status" value="1"/>
</dbReference>
<dbReference type="eggNOG" id="KOG0054">
    <property type="taxonomic scope" value="Eukaryota"/>
</dbReference>
<feature type="transmembrane region" description="Helical" evidence="10">
    <location>
        <begin position="579"/>
        <end position="596"/>
    </location>
</feature>
<feature type="transmembrane region" description="Helical" evidence="10">
    <location>
        <begin position="213"/>
        <end position="235"/>
    </location>
</feature>
<feature type="transmembrane region" description="Helical" evidence="10">
    <location>
        <begin position="127"/>
        <end position="148"/>
    </location>
</feature>
<evidence type="ECO:0000313" key="14">
    <source>
        <dbReference type="Proteomes" id="UP000001610"/>
    </source>
</evidence>
<keyword evidence="2" id="KW-0813">Transport</keyword>
<dbReference type="GO" id="GO:0016887">
    <property type="term" value="F:ATP hydrolysis activity"/>
    <property type="evidence" value="ECO:0007669"/>
    <property type="project" value="InterPro"/>
</dbReference>
<feature type="transmembrane region" description="Helical" evidence="10">
    <location>
        <begin position="88"/>
        <end position="107"/>
    </location>
</feature>
<dbReference type="CDD" id="cd18580">
    <property type="entry name" value="ABC_6TM_ABCC_D2"/>
    <property type="match status" value="1"/>
</dbReference>
<evidence type="ECO:0000256" key="2">
    <source>
        <dbReference type="ARBA" id="ARBA00022448"/>
    </source>
</evidence>
<evidence type="ECO:0000256" key="1">
    <source>
        <dbReference type="ARBA" id="ARBA00004651"/>
    </source>
</evidence>
<dbReference type="GO" id="GO:0005886">
    <property type="term" value="C:plasma membrane"/>
    <property type="evidence" value="ECO:0007669"/>
    <property type="project" value="UniProtKB-SubCell"/>
</dbReference>
<feature type="transmembrane region" description="Helical" evidence="10">
    <location>
        <begin position="160"/>
        <end position="179"/>
    </location>
</feature>
<evidence type="ECO:0000256" key="9">
    <source>
        <dbReference type="SAM" id="MobiDB-lite"/>
    </source>
</evidence>
<dbReference type="SMART" id="SM00382">
    <property type="entry name" value="AAA"/>
    <property type="match status" value="2"/>
</dbReference>
<gene>
    <name evidence="13" type="ORF">CCM_09390</name>
</gene>
<feature type="domain" description="ABC transmembrane type-1" evidence="12">
    <location>
        <begin position="991"/>
        <end position="1244"/>
    </location>
</feature>
<organism evidence="13 14">
    <name type="scientific">Cordyceps militaris (strain CM01)</name>
    <name type="common">Caterpillar fungus</name>
    <dbReference type="NCBI Taxonomy" id="983644"/>
    <lineage>
        <taxon>Eukaryota</taxon>
        <taxon>Fungi</taxon>
        <taxon>Dikarya</taxon>
        <taxon>Ascomycota</taxon>
        <taxon>Pezizomycotina</taxon>
        <taxon>Sordariomycetes</taxon>
        <taxon>Hypocreomycetidae</taxon>
        <taxon>Hypocreales</taxon>
        <taxon>Cordycipitaceae</taxon>
        <taxon>Cordyceps</taxon>
    </lineage>
</organism>
<protein>
    <submittedName>
        <fullName evidence="13">ABC multidrug transporter, putative</fullName>
    </submittedName>
</protein>
<evidence type="ECO:0000256" key="10">
    <source>
        <dbReference type="SAM" id="Phobius"/>
    </source>
</evidence>
<dbReference type="InterPro" id="IPR044726">
    <property type="entry name" value="ABCC_6TM_D2"/>
</dbReference>
<dbReference type="InterPro" id="IPR003593">
    <property type="entry name" value="AAA+_ATPase"/>
</dbReference>
<feature type="transmembrane region" description="Helical" evidence="10">
    <location>
        <begin position="339"/>
        <end position="359"/>
    </location>
</feature>
<dbReference type="InterPro" id="IPR003439">
    <property type="entry name" value="ABC_transporter-like_ATP-bd"/>
</dbReference>
<dbReference type="PROSITE" id="PS00211">
    <property type="entry name" value="ABC_TRANSPORTER_1"/>
    <property type="match status" value="1"/>
</dbReference>
<dbReference type="InterPro" id="IPR017871">
    <property type="entry name" value="ABC_transporter-like_CS"/>
</dbReference>
<evidence type="ECO:0000259" key="12">
    <source>
        <dbReference type="PROSITE" id="PS50929"/>
    </source>
</evidence>
<dbReference type="PROSITE" id="PS50893">
    <property type="entry name" value="ABC_TRANSPORTER_2"/>
    <property type="match status" value="1"/>
</dbReference>
<dbReference type="SUPFAM" id="SSF90123">
    <property type="entry name" value="ABC transporter transmembrane region"/>
    <property type="match status" value="2"/>
</dbReference>
<keyword evidence="3" id="KW-1003">Cell membrane</keyword>
<dbReference type="VEuPathDB" id="FungiDB:CCM_09390"/>
<evidence type="ECO:0000313" key="13">
    <source>
        <dbReference type="EMBL" id="EGX87768.1"/>
    </source>
</evidence>
<feature type="region of interest" description="Disordered" evidence="9">
    <location>
        <begin position="873"/>
        <end position="943"/>
    </location>
</feature>
<dbReference type="Gene3D" id="1.20.1560.10">
    <property type="entry name" value="ABC transporter type 1, transmembrane domain"/>
    <property type="match status" value="2"/>
</dbReference>
<dbReference type="KEGG" id="cmt:CCM_09390"/>
<dbReference type="EMBL" id="JH126407">
    <property type="protein sequence ID" value="EGX87768.1"/>
    <property type="molecule type" value="Genomic_DNA"/>
</dbReference>
<dbReference type="Pfam" id="PF24357">
    <property type="entry name" value="TMD0_ABC"/>
    <property type="match status" value="1"/>
</dbReference>
<feature type="transmembrane region" description="Helical" evidence="10">
    <location>
        <begin position="1074"/>
        <end position="1096"/>
    </location>
</feature>
<dbReference type="OMA" id="ERNTRIW"/>
<keyword evidence="4 10" id="KW-0812">Transmembrane</keyword>
<accession>G3JU47</accession>
<evidence type="ECO:0000256" key="5">
    <source>
        <dbReference type="ARBA" id="ARBA00022741"/>
    </source>
</evidence>
<dbReference type="GO" id="GO:0140359">
    <property type="term" value="F:ABC-type transporter activity"/>
    <property type="evidence" value="ECO:0007669"/>
    <property type="project" value="InterPro"/>
</dbReference>
<feature type="transmembrane region" description="Helical" evidence="10">
    <location>
        <begin position="185"/>
        <end position="201"/>
    </location>
</feature>
<dbReference type="PROSITE" id="PS50929">
    <property type="entry name" value="ABC_TM1F"/>
    <property type="match status" value="2"/>
</dbReference>
<keyword evidence="5" id="KW-0547">Nucleotide-binding</keyword>
<dbReference type="Proteomes" id="UP000001610">
    <property type="component" value="Unassembled WGS sequence"/>
</dbReference>
<feature type="transmembrane region" description="Helical" evidence="10">
    <location>
        <begin position="955"/>
        <end position="977"/>
    </location>
</feature>
<feature type="domain" description="ABC transmembrane type-1" evidence="12">
    <location>
        <begin position="339"/>
        <end position="611"/>
    </location>
</feature>
<feature type="transmembrane region" description="Helical" evidence="10">
    <location>
        <begin position="1003"/>
        <end position="1029"/>
    </location>
</feature>
<feature type="transmembrane region" description="Helical" evidence="10">
    <location>
        <begin position="371"/>
        <end position="389"/>
    </location>
</feature>
<dbReference type="InterPro" id="IPR056227">
    <property type="entry name" value="TMD0_ABC"/>
</dbReference>
<name>G3JU47_CORMM</name>
<comment type="subcellular location">
    <subcellularLocation>
        <location evidence="1">Cell membrane</location>
        <topology evidence="1">Multi-pass membrane protein</topology>
    </subcellularLocation>
</comment>
<keyword evidence="6" id="KW-0067">ATP-binding</keyword>
<reference evidence="13 14" key="1">
    <citation type="journal article" date="2011" name="Genome Biol.">
        <title>Genome sequence of the insect pathogenic fungus Cordyceps militaris, a valued traditional Chinese medicine.</title>
        <authorList>
            <person name="Zheng P."/>
            <person name="Xia Y."/>
            <person name="Xiao G."/>
            <person name="Xiong C."/>
            <person name="Hu X."/>
            <person name="Zhang S."/>
            <person name="Zheng H."/>
            <person name="Huang Y."/>
            <person name="Zhou Y."/>
            <person name="Wang S."/>
            <person name="Zhao G.P."/>
            <person name="Liu X."/>
            <person name="St Leger R.J."/>
            <person name="Wang C."/>
        </authorList>
    </citation>
    <scope>NUCLEOTIDE SEQUENCE [LARGE SCALE GENOMIC DNA]</scope>
    <source>
        <strain evidence="13 14">CM01</strain>
    </source>
</reference>
<dbReference type="PANTHER" id="PTHR24223">
    <property type="entry name" value="ATP-BINDING CASSETTE SUB-FAMILY C"/>
    <property type="match status" value="1"/>
</dbReference>
<dbReference type="InterPro" id="IPR050173">
    <property type="entry name" value="ABC_transporter_C-like"/>
</dbReference>
<feature type="transmembrane region" description="Helical" evidence="10">
    <location>
        <begin position="442"/>
        <end position="463"/>
    </location>
</feature>
<proteinExistence type="predicted"/>
<dbReference type="SUPFAM" id="SSF52540">
    <property type="entry name" value="P-loop containing nucleoside triphosphate hydrolases"/>
    <property type="match status" value="2"/>
</dbReference>
<keyword evidence="7 10" id="KW-1133">Transmembrane helix</keyword>
<dbReference type="GeneID" id="18171393"/>
<keyword evidence="14" id="KW-1185">Reference proteome</keyword>
<dbReference type="InterPro" id="IPR011527">
    <property type="entry name" value="ABC1_TM_dom"/>
</dbReference>
<dbReference type="InParanoid" id="G3JU47"/>
<dbReference type="InterPro" id="IPR027417">
    <property type="entry name" value="P-loop_NTPase"/>
</dbReference>
<dbReference type="RefSeq" id="XP_006674587.1">
    <property type="nucleotide sequence ID" value="XM_006674524.1"/>
</dbReference>
<evidence type="ECO:0000256" key="6">
    <source>
        <dbReference type="ARBA" id="ARBA00022840"/>
    </source>
</evidence>
<evidence type="ECO:0000256" key="8">
    <source>
        <dbReference type="ARBA" id="ARBA00023136"/>
    </source>
</evidence>
<dbReference type="Pfam" id="PF00005">
    <property type="entry name" value="ABC_tran"/>
    <property type="match status" value="2"/>
</dbReference>
<dbReference type="GO" id="GO:0005524">
    <property type="term" value="F:ATP binding"/>
    <property type="evidence" value="ECO:0007669"/>
    <property type="project" value="UniProtKB-KW"/>
</dbReference>